<keyword evidence="2" id="KW-0732">Signal</keyword>
<evidence type="ECO:0000313" key="3">
    <source>
        <dbReference type="EMBL" id="SHI45907.1"/>
    </source>
</evidence>
<protein>
    <submittedName>
        <fullName evidence="3">Uncharacterized protein</fullName>
    </submittedName>
</protein>
<feature type="chain" id="PRO_5012183768" evidence="2">
    <location>
        <begin position="22"/>
        <end position="140"/>
    </location>
</feature>
<evidence type="ECO:0000256" key="2">
    <source>
        <dbReference type="SAM" id="SignalP"/>
    </source>
</evidence>
<name>A0A1M6BB61_9FLAO</name>
<evidence type="ECO:0000313" key="4">
    <source>
        <dbReference type="Proteomes" id="UP000184432"/>
    </source>
</evidence>
<dbReference type="PROSITE" id="PS51257">
    <property type="entry name" value="PROKAR_LIPOPROTEIN"/>
    <property type="match status" value="1"/>
</dbReference>
<organism evidence="3 4">
    <name type="scientific">Aquimarina spongiae</name>
    <dbReference type="NCBI Taxonomy" id="570521"/>
    <lineage>
        <taxon>Bacteria</taxon>
        <taxon>Pseudomonadati</taxon>
        <taxon>Bacteroidota</taxon>
        <taxon>Flavobacteriia</taxon>
        <taxon>Flavobacteriales</taxon>
        <taxon>Flavobacteriaceae</taxon>
        <taxon>Aquimarina</taxon>
    </lineage>
</organism>
<dbReference type="EMBL" id="FQYP01000001">
    <property type="protein sequence ID" value="SHI45907.1"/>
    <property type="molecule type" value="Genomic_DNA"/>
</dbReference>
<dbReference type="AlphaFoldDB" id="A0A1M6BB61"/>
<feature type="compositionally biased region" description="Basic and acidic residues" evidence="1">
    <location>
        <begin position="36"/>
        <end position="51"/>
    </location>
</feature>
<accession>A0A1M6BB61</accession>
<keyword evidence="4" id="KW-1185">Reference proteome</keyword>
<sequence length="140" mass="15435">MKRSILHFALILLIGFTFSCKDNNAAKAEETATEETTTKEEPKKEETKAEASSDSGTPSFGDAKVQEYVDAYEAYIADYRKAVESKDMTAFATLGQKGQELGTKAQELSSSISASDAEKLNAYMLKKSEEIQELSQKLMQ</sequence>
<reference evidence="4" key="1">
    <citation type="submission" date="2016-11" db="EMBL/GenBank/DDBJ databases">
        <authorList>
            <person name="Varghese N."/>
            <person name="Submissions S."/>
        </authorList>
    </citation>
    <scope>NUCLEOTIDE SEQUENCE [LARGE SCALE GENOMIC DNA]</scope>
    <source>
        <strain evidence="4">DSM 22623</strain>
    </source>
</reference>
<dbReference type="Proteomes" id="UP000184432">
    <property type="component" value="Unassembled WGS sequence"/>
</dbReference>
<feature type="region of interest" description="Disordered" evidence="1">
    <location>
        <begin position="25"/>
        <end position="62"/>
    </location>
</feature>
<dbReference type="OrthoDB" id="1443551at2"/>
<evidence type="ECO:0000256" key="1">
    <source>
        <dbReference type="SAM" id="MobiDB-lite"/>
    </source>
</evidence>
<gene>
    <name evidence="3" type="ORF">SAMN04488508_101721</name>
</gene>
<feature type="signal peptide" evidence="2">
    <location>
        <begin position="1"/>
        <end position="21"/>
    </location>
</feature>
<dbReference type="RefSeq" id="WP_073313964.1">
    <property type="nucleotide sequence ID" value="NZ_FQYP01000001.1"/>
</dbReference>
<proteinExistence type="predicted"/>